<dbReference type="Gene3D" id="2.60.40.1120">
    <property type="entry name" value="Carboxypeptidase-like, regulatory domain"/>
    <property type="match status" value="1"/>
</dbReference>
<dbReference type="InterPro" id="IPR037066">
    <property type="entry name" value="Plug_dom_sf"/>
</dbReference>
<keyword evidence="1" id="KW-1134">Transmembrane beta strand</keyword>
<comment type="subcellular location">
    <subcellularLocation>
        <location evidence="1">Cell outer membrane</location>
        <topology evidence="1">Multi-pass membrane protein</topology>
    </subcellularLocation>
</comment>
<dbReference type="SUPFAM" id="SSF49464">
    <property type="entry name" value="Carboxypeptidase regulatory domain-like"/>
    <property type="match status" value="1"/>
</dbReference>
<dbReference type="InterPro" id="IPR000531">
    <property type="entry name" value="Beta-barrel_TonB"/>
</dbReference>
<keyword evidence="8" id="KW-1185">Reference proteome</keyword>
<dbReference type="PROSITE" id="PS52016">
    <property type="entry name" value="TONB_DEPENDENT_REC_3"/>
    <property type="match status" value="1"/>
</dbReference>
<dbReference type="InterPro" id="IPR023996">
    <property type="entry name" value="TonB-dep_OMP_SusC/RagA"/>
</dbReference>
<dbReference type="Pfam" id="PF07715">
    <property type="entry name" value="Plug"/>
    <property type="match status" value="1"/>
</dbReference>
<proteinExistence type="inferred from homology"/>
<feature type="chain" id="PRO_5011736901" evidence="4">
    <location>
        <begin position="24"/>
        <end position="1053"/>
    </location>
</feature>
<keyword evidence="2" id="KW-0798">TonB box</keyword>
<dbReference type="Pfam" id="PF13715">
    <property type="entry name" value="CarbopepD_reg_2"/>
    <property type="match status" value="1"/>
</dbReference>
<feature type="region of interest" description="Disordered" evidence="3">
    <location>
        <begin position="859"/>
        <end position="884"/>
    </location>
</feature>
<dbReference type="Gene3D" id="2.170.130.10">
    <property type="entry name" value="TonB-dependent receptor, plug domain"/>
    <property type="match status" value="1"/>
</dbReference>
<keyword evidence="1" id="KW-0813">Transport</keyword>
<accession>A0A1H4FSD5</accession>
<keyword evidence="1" id="KW-0812">Transmembrane</keyword>
<feature type="signal peptide" evidence="4">
    <location>
        <begin position="1"/>
        <end position="23"/>
    </location>
</feature>
<dbReference type="NCBIfam" id="TIGR04056">
    <property type="entry name" value="OMP_RagA_SusC"/>
    <property type="match status" value="1"/>
</dbReference>
<keyword evidence="1" id="KW-0998">Cell outer membrane</keyword>
<organism evidence="7 8">
    <name type="scientific">Pedobacter hartonius</name>
    <dbReference type="NCBI Taxonomy" id="425514"/>
    <lineage>
        <taxon>Bacteria</taxon>
        <taxon>Pseudomonadati</taxon>
        <taxon>Bacteroidota</taxon>
        <taxon>Sphingobacteriia</taxon>
        <taxon>Sphingobacteriales</taxon>
        <taxon>Sphingobacteriaceae</taxon>
        <taxon>Pedobacter</taxon>
    </lineage>
</organism>
<feature type="domain" description="TonB-dependent receptor-like beta-barrel" evidence="5">
    <location>
        <begin position="452"/>
        <end position="1013"/>
    </location>
</feature>
<dbReference type="Pfam" id="PF00593">
    <property type="entry name" value="TonB_dep_Rec_b-barrel"/>
    <property type="match status" value="1"/>
</dbReference>
<dbReference type="Proteomes" id="UP000198850">
    <property type="component" value="Unassembled WGS sequence"/>
</dbReference>
<evidence type="ECO:0000259" key="5">
    <source>
        <dbReference type="Pfam" id="PF00593"/>
    </source>
</evidence>
<evidence type="ECO:0000256" key="1">
    <source>
        <dbReference type="PROSITE-ProRule" id="PRU01360"/>
    </source>
</evidence>
<evidence type="ECO:0000313" key="7">
    <source>
        <dbReference type="EMBL" id="SEB00249.1"/>
    </source>
</evidence>
<dbReference type="GO" id="GO:0009279">
    <property type="term" value="C:cell outer membrane"/>
    <property type="evidence" value="ECO:0007669"/>
    <property type="project" value="UniProtKB-SubCell"/>
</dbReference>
<dbReference type="InterPro" id="IPR023997">
    <property type="entry name" value="TonB-dep_OMP_SusC/RagA_CS"/>
</dbReference>
<feature type="domain" description="TonB-dependent receptor plug" evidence="6">
    <location>
        <begin position="117"/>
        <end position="228"/>
    </location>
</feature>
<evidence type="ECO:0000259" key="6">
    <source>
        <dbReference type="Pfam" id="PF07715"/>
    </source>
</evidence>
<dbReference type="InterPro" id="IPR012910">
    <property type="entry name" value="Plug_dom"/>
</dbReference>
<dbReference type="AlphaFoldDB" id="A0A1H4FSD5"/>
<name>A0A1H4FSD5_9SPHI</name>
<gene>
    <name evidence="7" type="ORF">SAMN05443550_108106</name>
</gene>
<evidence type="ECO:0000256" key="2">
    <source>
        <dbReference type="RuleBase" id="RU003357"/>
    </source>
</evidence>
<reference evidence="7 8" key="1">
    <citation type="submission" date="2016-10" db="EMBL/GenBank/DDBJ databases">
        <authorList>
            <person name="de Groot N.N."/>
        </authorList>
    </citation>
    <scope>NUCLEOTIDE SEQUENCE [LARGE SCALE GENOMIC DNA]</scope>
    <source>
        <strain evidence="7 8">DSM 19033</strain>
    </source>
</reference>
<evidence type="ECO:0000256" key="3">
    <source>
        <dbReference type="SAM" id="MobiDB-lite"/>
    </source>
</evidence>
<keyword evidence="4" id="KW-0732">Signal</keyword>
<dbReference type="EMBL" id="FNRA01000008">
    <property type="protein sequence ID" value="SEB00249.1"/>
    <property type="molecule type" value="Genomic_DNA"/>
</dbReference>
<dbReference type="RefSeq" id="WP_090557946.1">
    <property type="nucleotide sequence ID" value="NZ_FNRA01000008.1"/>
</dbReference>
<keyword evidence="1 2" id="KW-0472">Membrane</keyword>
<dbReference type="SUPFAM" id="SSF56935">
    <property type="entry name" value="Porins"/>
    <property type="match status" value="1"/>
</dbReference>
<dbReference type="OrthoDB" id="9768177at2"/>
<evidence type="ECO:0000256" key="4">
    <source>
        <dbReference type="SAM" id="SignalP"/>
    </source>
</evidence>
<dbReference type="InterPro" id="IPR008969">
    <property type="entry name" value="CarboxyPept-like_regulatory"/>
</dbReference>
<comment type="similarity">
    <text evidence="1 2">Belongs to the TonB-dependent receptor family.</text>
</comment>
<dbReference type="STRING" id="425514.SAMN05443550_108106"/>
<dbReference type="InterPro" id="IPR039426">
    <property type="entry name" value="TonB-dep_rcpt-like"/>
</dbReference>
<evidence type="ECO:0000313" key="8">
    <source>
        <dbReference type="Proteomes" id="UP000198850"/>
    </source>
</evidence>
<sequence length="1053" mass="113384">MKKRFTLIFLISCLLIFPVALFAQDVKVTGKVTDQADGGSLPGVTVTIEGTTRATLTDASGNFAISAPAGGNLVFKLIGMAPKTVPVGSGPMNITLAQDTKALSEVVVVGYGTQKKSVVTGAISSVKAADLENQPVTRIEQSLQGRTSGLTIASSSGQPGAASSVRVRGITTFNRSGGDNNQPLWVVDGVVVDNGGIGYINQSDIESIEVLKDAASQAIYGARAAAGVILVTTKKGKAGNIKINYNGYYGFSGPSKKLDLLDATQYATIRNEAAFNADAEARAANPALPAFVPPFANPSALGKGTDWQDAIFNNSAKRQSQEFSISGGSEKSTFYSSVGYLQQDGIVTTDISKYKRTNIRLNSTHKLAKFLTIGENLGFSHEKSTGLGNTNSEFGGPLSSAINLDPLTPLVVTDPAVAAGAPYSTNKVIRDANGNPYGISSNVGQEITNPLAYIETRKGNYTWADNIVGNVFGELKPIEGLTIRSTLGTKLSYYGTEAFTPVSFLNSSSITGQTSFNRQQNRQVNYNLENTAQYSKTVGKHGFSLLLGQGIYVDNNSRGTNITYNNIPASTFEEASLNFNVSNDLRTASGSEGQLHKVASFFGRVNYDFDEKYLFEAVLRRDGSSRFGANNKFGYFPSVSGGWVVSKEAFLQDNKVFSFLKLRAGYGVVGNDNISDFGYVSLLGGGRNYTFGNSGNYNVGYSPVSPFPSPDLKWEETRSTNIGIDATILKDFTFTAEWYRKVTKDILQNPRIPLYLGGVQNPPANVADLKNTGFEFELGYRKKLGDLTLGANGNISFLKNEVTSLGNNVPYLSGGETFQSAAYPITRTAVGQAYSSFYGFKTQGIFQTQADVDAYTGRNGKIQPNAKPGDFKYQDTDGDGSITETDRQFIGNPTPKYTYGITFNASYKAFDLMVFGTGVGGNKIFQGLRRLDILNANYQTNILNRWTGPGTSNTVPRLITGDPNGNFTNPSDYYLQDGGYFRIKVVQLGYNLPKTTISKIGMQRARIYATAENLFTITKYTGYDPEIGGGVLSIDRGIYPQARSFMLGLSVGF</sequence>
<dbReference type="NCBIfam" id="TIGR04057">
    <property type="entry name" value="SusC_RagA_signa"/>
    <property type="match status" value="1"/>
</dbReference>
<protein>
    <submittedName>
        <fullName evidence="7">TonB-linked outer membrane protein, SusC/RagA family</fullName>
    </submittedName>
</protein>